<gene>
    <name evidence="1" type="ORF">FLACHUCJ7_00911</name>
</gene>
<accession>A0A6V6YRW3</accession>
<dbReference type="EMBL" id="CAIJDO010000086">
    <property type="protein sequence ID" value="CAD0002258.1"/>
    <property type="molecule type" value="Genomic_DNA"/>
</dbReference>
<protein>
    <submittedName>
        <fullName evidence="1">Uncharacterized protein</fullName>
    </submittedName>
</protein>
<dbReference type="AlphaFoldDB" id="A0A6V6YRW3"/>
<evidence type="ECO:0000313" key="1">
    <source>
        <dbReference type="EMBL" id="CAD0002258.1"/>
    </source>
</evidence>
<keyword evidence="2" id="KW-1185">Reference proteome</keyword>
<dbReference type="Proteomes" id="UP000556700">
    <property type="component" value="Unassembled WGS sequence"/>
</dbReference>
<name>A0A6V6YRW3_9FLAO</name>
<proteinExistence type="predicted"/>
<reference evidence="1 2" key="1">
    <citation type="submission" date="2020-06" db="EMBL/GenBank/DDBJ databases">
        <authorList>
            <person name="Criscuolo A."/>
        </authorList>
    </citation>
    <scope>NUCLEOTIDE SEQUENCE [LARGE SCALE GENOMIC DNA]</scope>
    <source>
        <strain evidence="2">CIP 110025</strain>
    </source>
</reference>
<comment type="caution">
    <text evidence="1">The sequence shown here is derived from an EMBL/GenBank/DDBJ whole genome shotgun (WGS) entry which is preliminary data.</text>
</comment>
<sequence length="233" mass="25666">MVNCECVKINTPPPPDLDPCAESIRQAFNGLTQQGKLAEILGKFNGPNAKYKINISIGSLGGDADLARTSNSGIPRTYNIVFNENYPNATSLSKATSLIHEYIHAYFNTLYDDWKNNGNIHAYDEYPPLKAFYIDGTYSSPYSKDAHHDAIASSFINLMAATIQEYNTNMPVAVGAADQFYIDMAWSSLQGTPAYNNSNLTEEAKDRIGSQRAVETYNKPRGIYPVVGTPCNN</sequence>
<evidence type="ECO:0000313" key="2">
    <source>
        <dbReference type="Proteomes" id="UP000556700"/>
    </source>
</evidence>
<organism evidence="1 2">
    <name type="scientific">Flavobacterium chungangense</name>
    <dbReference type="NCBI Taxonomy" id="554283"/>
    <lineage>
        <taxon>Bacteria</taxon>
        <taxon>Pseudomonadati</taxon>
        <taxon>Bacteroidota</taxon>
        <taxon>Flavobacteriia</taxon>
        <taxon>Flavobacteriales</taxon>
        <taxon>Flavobacteriaceae</taxon>
        <taxon>Flavobacterium</taxon>
    </lineage>
</organism>